<feature type="transmembrane region" description="Helical" evidence="7">
    <location>
        <begin position="63"/>
        <end position="82"/>
    </location>
</feature>
<feature type="region of interest" description="Disordered" evidence="6">
    <location>
        <begin position="360"/>
        <end position="402"/>
    </location>
</feature>
<dbReference type="PANTHER" id="PTHR43124">
    <property type="entry name" value="PURINE EFFLUX PUMP PBUE"/>
    <property type="match status" value="1"/>
</dbReference>
<keyword evidence="4 7" id="KW-1133">Transmembrane helix</keyword>
<feature type="transmembrane region" description="Helical" evidence="7">
    <location>
        <begin position="315"/>
        <end position="336"/>
    </location>
</feature>
<dbReference type="Pfam" id="PF07690">
    <property type="entry name" value="MFS_1"/>
    <property type="match status" value="1"/>
</dbReference>
<keyword evidence="2" id="KW-1003">Cell membrane</keyword>
<name>A0A1G6QAN9_9ACTN</name>
<evidence type="ECO:0000313" key="8">
    <source>
        <dbReference type="EMBL" id="SDC88746.1"/>
    </source>
</evidence>
<protein>
    <submittedName>
        <fullName evidence="8">Predicted arabinose efflux permease, MFS family</fullName>
    </submittedName>
</protein>
<feature type="transmembrane region" description="Helical" evidence="7">
    <location>
        <begin position="280"/>
        <end position="303"/>
    </location>
</feature>
<feature type="transmembrane region" description="Helical" evidence="7">
    <location>
        <begin position="150"/>
        <end position="169"/>
    </location>
</feature>
<feature type="transmembrane region" description="Helical" evidence="7">
    <location>
        <begin position="190"/>
        <end position="212"/>
    </location>
</feature>
<evidence type="ECO:0000256" key="1">
    <source>
        <dbReference type="ARBA" id="ARBA00004651"/>
    </source>
</evidence>
<feature type="transmembrane region" description="Helical" evidence="7">
    <location>
        <begin position="254"/>
        <end position="274"/>
    </location>
</feature>
<dbReference type="Proteomes" id="UP000199034">
    <property type="component" value="Unassembled WGS sequence"/>
</dbReference>
<dbReference type="InterPro" id="IPR050189">
    <property type="entry name" value="MFS_Efflux_Transporters"/>
</dbReference>
<dbReference type="InterPro" id="IPR036259">
    <property type="entry name" value="MFS_trans_sf"/>
</dbReference>
<evidence type="ECO:0000256" key="3">
    <source>
        <dbReference type="ARBA" id="ARBA00022692"/>
    </source>
</evidence>
<reference evidence="9" key="1">
    <citation type="submission" date="2016-10" db="EMBL/GenBank/DDBJ databases">
        <authorList>
            <person name="Varghese N."/>
            <person name="Submissions S."/>
        </authorList>
    </citation>
    <scope>NUCLEOTIDE SEQUENCE [LARGE SCALE GENOMIC DNA]</scope>
    <source>
        <strain evidence="9">CGMCC 4.6858</strain>
    </source>
</reference>
<sequence>MVATGLIASTYGLVRLAYGLFLPDVQESLAMGDAVAGRISSGASVAYCVGALCGLAAPRHARALVVAALATASIGSIGMAVAGAVPLFAASAVLASSGAGLASPALVVVVERNVTEVRRDRAQAAVNAGTGPGLVAAGALALVLLPHWRVGLTVSAVVTAAVGVGVLLLDRGGPGRATAAGGASYGWVRGLAVPAAAALLLGAGSAVVWTYGRTLLVDRGASDAASTLAWVALGLGGTLTVATARALSDRRPELAWLVTAVATAAATAALGLAAERLAVAIVACTVFGWGFVAATSALIAWAGRVVPERAGPGTALLFVTLVLGQAVGSSAAGGVVEARGTTAAFLLAAAVTGVAAAAGIRRPGGRSGPRRRDLRRPAPAAAPPRDRDRRRRAAAAAPRGGC</sequence>
<evidence type="ECO:0000256" key="5">
    <source>
        <dbReference type="ARBA" id="ARBA00023136"/>
    </source>
</evidence>
<feature type="transmembrane region" description="Helical" evidence="7">
    <location>
        <begin position="88"/>
        <end position="110"/>
    </location>
</feature>
<feature type="transmembrane region" description="Helical" evidence="7">
    <location>
        <begin position="342"/>
        <end position="360"/>
    </location>
</feature>
<organism evidence="8 9">
    <name type="scientific">Nocardioides lianchengensis</name>
    <dbReference type="NCBI Taxonomy" id="1045774"/>
    <lineage>
        <taxon>Bacteria</taxon>
        <taxon>Bacillati</taxon>
        <taxon>Actinomycetota</taxon>
        <taxon>Actinomycetes</taxon>
        <taxon>Propionibacteriales</taxon>
        <taxon>Nocardioidaceae</taxon>
        <taxon>Nocardioides</taxon>
    </lineage>
</organism>
<dbReference type="GO" id="GO:0005886">
    <property type="term" value="C:plasma membrane"/>
    <property type="evidence" value="ECO:0007669"/>
    <property type="project" value="UniProtKB-SubCell"/>
</dbReference>
<dbReference type="STRING" id="1045774.SAMN05421872_104308"/>
<feature type="transmembrane region" description="Helical" evidence="7">
    <location>
        <begin position="35"/>
        <end position="56"/>
    </location>
</feature>
<proteinExistence type="predicted"/>
<keyword evidence="3 7" id="KW-0812">Transmembrane</keyword>
<evidence type="ECO:0000256" key="4">
    <source>
        <dbReference type="ARBA" id="ARBA00022989"/>
    </source>
</evidence>
<dbReference type="SUPFAM" id="SSF103473">
    <property type="entry name" value="MFS general substrate transporter"/>
    <property type="match status" value="1"/>
</dbReference>
<keyword evidence="5 7" id="KW-0472">Membrane</keyword>
<comment type="subcellular location">
    <subcellularLocation>
        <location evidence="1">Cell membrane</location>
        <topology evidence="1">Multi-pass membrane protein</topology>
    </subcellularLocation>
</comment>
<feature type="transmembrane region" description="Helical" evidence="7">
    <location>
        <begin position="122"/>
        <end position="144"/>
    </location>
</feature>
<dbReference type="PANTHER" id="PTHR43124:SF3">
    <property type="entry name" value="CHLORAMPHENICOL EFFLUX PUMP RV0191"/>
    <property type="match status" value="1"/>
</dbReference>
<evidence type="ECO:0000313" key="9">
    <source>
        <dbReference type="Proteomes" id="UP000199034"/>
    </source>
</evidence>
<gene>
    <name evidence="8" type="ORF">SAMN05421872_104308</name>
</gene>
<evidence type="ECO:0000256" key="7">
    <source>
        <dbReference type="SAM" id="Phobius"/>
    </source>
</evidence>
<dbReference type="GO" id="GO:0022857">
    <property type="term" value="F:transmembrane transporter activity"/>
    <property type="evidence" value="ECO:0007669"/>
    <property type="project" value="InterPro"/>
</dbReference>
<feature type="transmembrane region" description="Helical" evidence="7">
    <location>
        <begin position="224"/>
        <end position="242"/>
    </location>
</feature>
<evidence type="ECO:0000256" key="6">
    <source>
        <dbReference type="SAM" id="MobiDB-lite"/>
    </source>
</evidence>
<dbReference type="AlphaFoldDB" id="A0A1G6QAN9"/>
<keyword evidence="9" id="KW-1185">Reference proteome</keyword>
<dbReference type="Gene3D" id="1.20.1250.20">
    <property type="entry name" value="MFS general substrate transporter like domains"/>
    <property type="match status" value="2"/>
</dbReference>
<accession>A0A1G6QAN9</accession>
<dbReference type="EMBL" id="FMZM01000004">
    <property type="protein sequence ID" value="SDC88746.1"/>
    <property type="molecule type" value="Genomic_DNA"/>
</dbReference>
<dbReference type="RefSeq" id="WP_170866990.1">
    <property type="nucleotide sequence ID" value="NZ_FMZM01000004.1"/>
</dbReference>
<evidence type="ECO:0000256" key="2">
    <source>
        <dbReference type="ARBA" id="ARBA00022475"/>
    </source>
</evidence>
<dbReference type="InterPro" id="IPR011701">
    <property type="entry name" value="MFS"/>
</dbReference>